<reference evidence="12" key="1">
    <citation type="submission" date="2023-01" db="EMBL/GenBank/DDBJ databases">
        <title>Exophiala dermititidis isolated from Cystic Fibrosis Patient.</title>
        <authorList>
            <person name="Kurbessoian T."/>
            <person name="Crocker A."/>
            <person name="Murante D."/>
            <person name="Hogan D.A."/>
            <person name="Stajich J.E."/>
        </authorList>
    </citation>
    <scope>NUCLEOTIDE SEQUENCE</scope>
    <source>
        <strain evidence="12">Ex8</strain>
    </source>
</reference>
<dbReference type="PANTHER" id="PTHR31576:SF2">
    <property type="entry name" value="TATA BOX-BINDING PROTEIN-ASSOCIATED FACTOR RNA POLYMERASE I SUBUNIT B"/>
    <property type="match status" value="1"/>
</dbReference>
<keyword evidence="8" id="KW-0804">Transcription</keyword>
<evidence type="ECO:0000256" key="2">
    <source>
        <dbReference type="ARBA" id="ARBA00006899"/>
    </source>
</evidence>
<accession>A0AAN6F0N5</accession>
<dbReference type="EMBL" id="JAJGCB010000001">
    <property type="protein sequence ID" value="KAJ8995300.1"/>
    <property type="molecule type" value="Genomic_DNA"/>
</dbReference>
<dbReference type="AlphaFoldDB" id="A0AAN6F0N5"/>
<sequence length="510" mass="57987">MKDRLPGEYHIALDTIWMLEPDGLQAAVYERIKMFSLSFGMTMPPLNHNLVLLHYVRSLALPIEVYSISQRLNAAITKYQFRCPDKTALKSMTRRQPTTYPEAQLMSLVVIATKLLFPFDSQSLRRYPKDPNDPTTLHMDWSSWLHQKQSFDRGLGSGPDTGDGATTSSSGDGDGHPNSLEPGSEIHVRDSDILNMTDGQLDQYMDWYQRTWIESPHTTTNIDPSQSQSQSQRTLNARAQENALDKDILDLFPLRELPQQRNKTTREDHEQEVVQRRAHVTSRIKNVQTSFVTLKAVSLEEEAQLRTGSSGVEFVRPGKKYLHVRSLEDLECGPGQEDQDQDRVVVKVFHEEAAQTACLSVKALIRAVNHTEEKIEQYLKARRREEVFGEHSQYVDDDDDGNNHDDEDGGDDDDGHEEKKHEHGSNLEHEDERNDYFQDEPHTRMMTATQPSSPPLLATASGTLARDLSGLDIRSSSSPLPPEVDHDADIDVDEDEDEQTNTEMELDMYM</sequence>
<keyword evidence="9" id="KW-0539">Nucleus</keyword>
<dbReference type="GO" id="GO:0070860">
    <property type="term" value="C:RNA polymerase I core factor complex"/>
    <property type="evidence" value="ECO:0007669"/>
    <property type="project" value="InterPro"/>
</dbReference>
<name>A0AAN6F0N5_EXODE</name>
<feature type="compositionally biased region" description="Basic and acidic residues" evidence="10">
    <location>
        <begin position="264"/>
        <end position="275"/>
    </location>
</feature>
<evidence type="ECO:0000256" key="1">
    <source>
        <dbReference type="ARBA" id="ARBA00004604"/>
    </source>
</evidence>
<feature type="compositionally biased region" description="Basic and acidic residues" evidence="10">
    <location>
        <begin position="416"/>
        <end position="443"/>
    </location>
</feature>
<evidence type="ECO:0000259" key="11">
    <source>
        <dbReference type="Pfam" id="PF20645"/>
    </source>
</evidence>
<evidence type="ECO:0000256" key="10">
    <source>
        <dbReference type="SAM" id="MobiDB-lite"/>
    </source>
</evidence>
<keyword evidence="7" id="KW-0238">DNA-binding</keyword>
<feature type="region of interest" description="Disordered" evidence="10">
    <location>
        <begin position="152"/>
        <end position="189"/>
    </location>
</feature>
<comment type="subcellular location">
    <subcellularLocation>
        <location evidence="1">Nucleus</location>
        <location evidence="1">Nucleolus</location>
    </subcellularLocation>
</comment>
<dbReference type="Pfam" id="PF20645">
    <property type="entry name" value="Rrn7_cyclin_C"/>
    <property type="match status" value="1"/>
</dbReference>
<dbReference type="GO" id="GO:0042790">
    <property type="term" value="P:nucleolar large rRNA transcription by RNA polymerase I"/>
    <property type="evidence" value="ECO:0007669"/>
    <property type="project" value="TreeGrafter"/>
</dbReference>
<dbReference type="Proteomes" id="UP001161757">
    <property type="component" value="Unassembled WGS sequence"/>
</dbReference>
<feature type="domain" description="Rrn7/TAF1B C-terminal cyclin" evidence="11">
    <location>
        <begin position="22"/>
        <end position="212"/>
    </location>
</feature>
<feature type="region of interest" description="Disordered" evidence="10">
    <location>
        <begin position="218"/>
        <end position="237"/>
    </location>
</feature>
<evidence type="ECO:0000256" key="4">
    <source>
        <dbReference type="ARBA" id="ARBA00022771"/>
    </source>
</evidence>
<evidence type="ECO:0000313" key="12">
    <source>
        <dbReference type="EMBL" id="KAJ8995300.1"/>
    </source>
</evidence>
<dbReference type="InterPro" id="IPR048538">
    <property type="entry name" value="Rrn7_cyclin_C"/>
</dbReference>
<gene>
    <name evidence="12" type="ORF">HRR80_000076</name>
</gene>
<comment type="caution">
    <text evidence="12">The sequence shown here is derived from an EMBL/GenBank/DDBJ whole genome shotgun (WGS) entry which is preliminary data.</text>
</comment>
<keyword evidence="5" id="KW-0862">Zinc</keyword>
<keyword evidence="4" id="KW-0863">Zinc-finger</keyword>
<feature type="compositionally biased region" description="Acidic residues" evidence="10">
    <location>
        <begin position="490"/>
        <end position="510"/>
    </location>
</feature>
<evidence type="ECO:0000256" key="9">
    <source>
        <dbReference type="ARBA" id="ARBA00023242"/>
    </source>
</evidence>
<dbReference type="GO" id="GO:0008270">
    <property type="term" value="F:zinc ion binding"/>
    <property type="evidence" value="ECO:0007669"/>
    <property type="project" value="UniProtKB-KW"/>
</dbReference>
<proteinExistence type="inferred from homology"/>
<keyword evidence="6" id="KW-0805">Transcription regulation</keyword>
<feature type="compositionally biased region" description="Low complexity" evidence="10">
    <location>
        <begin position="162"/>
        <end position="171"/>
    </location>
</feature>
<evidence type="ECO:0000256" key="6">
    <source>
        <dbReference type="ARBA" id="ARBA00023015"/>
    </source>
</evidence>
<feature type="region of interest" description="Disordered" evidence="10">
    <location>
        <begin position="389"/>
        <end position="510"/>
    </location>
</feature>
<organism evidence="12 13">
    <name type="scientific">Exophiala dermatitidis</name>
    <name type="common">Black yeast-like fungus</name>
    <name type="synonym">Wangiella dermatitidis</name>
    <dbReference type="NCBI Taxonomy" id="5970"/>
    <lineage>
        <taxon>Eukaryota</taxon>
        <taxon>Fungi</taxon>
        <taxon>Dikarya</taxon>
        <taxon>Ascomycota</taxon>
        <taxon>Pezizomycotina</taxon>
        <taxon>Eurotiomycetes</taxon>
        <taxon>Chaetothyriomycetidae</taxon>
        <taxon>Chaetothyriales</taxon>
        <taxon>Herpotrichiellaceae</taxon>
        <taxon>Exophiala</taxon>
    </lineage>
</organism>
<dbReference type="GO" id="GO:0001164">
    <property type="term" value="F:RNA polymerase I core promoter sequence-specific DNA binding"/>
    <property type="evidence" value="ECO:0007669"/>
    <property type="project" value="InterPro"/>
</dbReference>
<feature type="region of interest" description="Disordered" evidence="10">
    <location>
        <begin position="255"/>
        <end position="277"/>
    </location>
</feature>
<dbReference type="PANTHER" id="PTHR31576">
    <property type="entry name" value="TATA BOX-BINDING PROTEIN-ASSOCIATED FACTOR RNA POLYMERASE I SUBUNIT B"/>
    <property type="match status" value="1"/>
</dbReference>
<dbReference type="InterPro" id="IPR033599">
    <property type="entry name" value="TAF1B/Rrn7"/>
</dbReference>
<evidence type="ECO:0000256" key="5">
    <source>
        <dbReference type="ARBA" id="ARBA00022833"/>
    </source>
</evidence>
<evidence type="ECO:0000256" key="7">
    <source>
        <dbReference type="ARBA" id="ARBA00023125"/>
    </source>
</evidence>
<feature type="compositionally biased region" description="Acidic residues" evidence="10">
    <location>
        <begin position="395"/>
        <end position="415"/>
    </location>
</feature>
<comment type="similarity">
    <text evidence="2">Belongs to the RRN7/TAF1B family.</text>
</comment>
<protein>
    <recommendedName>
        <fullName evidence="11">Rrn7/TAF1B C-terminal cyclin domain-containing protein</fullName>
    </recommendedName>
</protein>
<keyword evidence="3" id="KW-0479">Metal-binding</keyword>
<evidence type="ECO:0000313" key="13">
    <source>
        <dbReference type="Proteomes" id="UP001161757"/>
    </source>
</evidence>
<evidence type="ECO:0000256" key="3">
    <source>
        <dbReference type="ARBA" id="ARBA00022723"/>
    </source>
</evidence>
<evidence type="ECO:0000256" key="8">
    <source>
        <dbReference type="ARBA" id="ARBA00023163"/>
    </source>
</evidence>